<feature type="repeat" description="WD" evidence="1">
    <location>
        <begin position="249"/>
        <end position="283"/>
    </location>
</feature>
<dbReference type="InterPro" id="IPR015943">
    <property type="entry name" value="WD40/YVTN_repeat-like_dom_sf"/>
</dbReference>
<dbReference type="InterPro" id="IPR045245">
    <property type="entry name" value="Pfs2-like"/>
</dbReference>
<dbReference type="SMART" id="SM00320">
    <property type="entry name" value="WD40"/>
    <property type="match status" value="7"/>
</dbReference>
<accession>A0ABQ9DH50</accession>
<feature type="compositionally biased region" description="Basic and acidic residues" evidence="3">
    <location>
        <begin position="1151"/>
        <end position="1168"/>
    </location>
</feature>
<reference evidence="4" key="1">
    <citation type="submission" date="2019-10" db="EMBL/GenBank/DDBJ databases">
        <authorList>
            <person name="Soares A.E.R."/>
            <person name="Aleixo A."/>
            <person name="Schneider P."/>
            <person name="Miyaki C.Y."/>
            <person name="Schneider M.P."/>
            <person name="Mello C."/>
            <person name="Vasconcelos A.T.R."/>
        </authorList>
    </citation>
    <scope>NUCLEOTIDE SEQUENCE</scope>
    <source>
        <tissue evidence="4">Muscle</tissue>
    </source>
</reference>
<dbReference type="SUPFAM" id="SSF50978">
    <property type="entry name" value="WD40 repeat-like"/>
    <property type="match status" value="1"/>
</dbReference>
<dbReference type="PROSITE" id="PS50082">
    <property type="entry name" value="WD_REPEATS_2"/>
    <property type="match status" value="6"/>
</dbReference>
<feature type="compositionally biased region" description="Basic and acidic residues" evidence="3">
    <location>
        <begin position="1087"/>
        <end position="1126"/>
    </location>
</feature>
<feature type="repeat" description="WD" evidence="1">
    <location>
        <begin position="293"/>
        <end position="324"/>
    </location>
</feature>
<feature type="compositionally biased region" description="Low complexity" evidence="3">
    <location>
        <begin position="531"/>
        <end position="564"/>
    </location>
</feature>
<feature type="compositionally biased region" description="Low complexity" evidence="3">
    <location>
        <begin position="624"/>
        <end position="639"/>
    </location>
</feature>
<feature type="repeat" description="WD" evidence="1">
    <location>
        <begin position="162"/>
        <end position="188"/>
    </location>
</feature>
<feature type="repeat" description="WD" evidence="1">
    <location>
        <begin position="206"/>
        <end position="247"/>
    </location>
</feature>
<feature type="compositionally biased region" description="Basic and acidic residues" evidence="3">
    <location>
        <begin position="1054"/>
        <end position="1066"/>
    </location>
</feature>
<dbReference type="PROSITE" id="PS50294">
    <property type="entry name" value="WD_REPEATS_REGION"/>
    <property type="match status" value="3"/>
</dbReference>
<dbReference type="Gene3D" id="2.130.10.10">
    <property type="entry name" value="YVTN repeat-like/Quinoprotein amine dehydrogenase"/>
    <property type="match status" value="3"/>
</dbReference>
<feature type="compositionally biased region" description="Pro residues" evidence="3">
    <location>
        <begin position="798"/>
        <end position="807"/>
    </location>
</feature>
<keyword evidence="5" id="KW-1185">Reference proteome</keyword>
<dbReference type="PANTHER" id="PTHR22836">
    <property type="entry name" value="WD40 REPEAT PROTEIN"/>
    <property type="match status" value="1"/>
</dbReference>
<evidence type="ECO:0000313" key="4">
    <source>
        <dbReference type="EMBL" id="KAJ7418330.1"/>
    </source>
</evidence>
<feature type="compositionally biased region" description="Basic residues" evidence="3">
    <location>
        <begin position="1067"/>
        <end position="1078"/>
    </location>
</feature>
<feature type="compositionally biased region" description="Acidic residues" evidence="3">
    <location>
        <begin position="1043"/>
        <end position="1053"/>
    </location>
</feature>
<gene>
    <name evidence="4" type="primary">WDR33</name>
    <name evidence="4" type="ORF">WISP_59615</name>
</gene>
<feature type="compositionally biased region" description="Acidic residues" evidence="3">
    <location>
        <begin position="1184"/>
        <end position="1197"/>
    </location>
</feature>
<proteinExistence type="predicted"/>
<feature type="compositionally biased region" description="Basic and acidic residues" evidence="3">
    <location>
        <begin position="904"/>
        <end position="951"/>
    </location>
</feature>
<feature type="compositionally biased region" description="Low complexity" evidence="3">
    <location>
        <begin position="759"/>
        <end position="797"/>
    </location>
</feature>
<feature type="repeat" description="WD" evidence="1">
    <location>
        <begin position="79"/>
        <end position="111"/>
    </location>
</feature>
<keyword evidence="1" id="KW-0853">WD repeat</keyword>
<feature type="coiled-coil region" evidence="2">
    <location>
        <begin position="444"/>
        <end position="473"/>
    </location>
</feature>
<feature type="repeat" description="WD" evidence="1">
    <location>
        <begin position="120"/>
        <end position="152"/>
    </location>
</feature>
<dbReference type="Proteomes" id="UP001145742">
    <property type="component" value="Unassembled WGS sequence"/>
</dbReference>
<keyword evidence="2" id="KW-0175">Coiled coil</keyword>
<organism evidence="4 5">
    <name type="scientific">Willisornis vidua</name>
    <name type="common">Xingu scale-backed antbird</name>
    <dbReference type="NCBI Taxonomy" id="1566151"/>
    <lineage>
        <taxon>Eukaryota</taxon>
        <taxon>Metazoa</taxon>
        <taxon>Chordata</taxon>
        <taxon>Craniata</taxon>
        <taxon>Vertebrata</taxon>
        <taxon>Euteleostomi</taxon>
        <taxon>Archelosauria</taxon>
        <taxon>Archosauria</taxon>
        <taxon>Dinosauria</taxon>
        <taxon>Saurischia</taxon>
        <taxon>Theropoda</taxon>
        <taxon>Coelurosauria</taxon>
        <taxon>Aves</taxon>
        <taxon>Neognathae</taxon>
        <taxon>Neoaves</taxon>
        <taxon>Telluraves</taxon>
        <taxon>Australaves</taxon>
        <taxon>Passeriformes</taxon>
        <taxon>Thamnophilidae</taxon>
        <taxon>Willisornis</taxon>
    </lineage>
</organism>
<feature type="region of interest" description="Disordered" evidence="3">
    <location>
        <begin position="488"/>
        <end position="1219"/>
    </location>
</feature>
<evidence type="ECO:0000256" key="3">
    <source>
        <dbReference type="SAM" id="MobiDB-lite"/>
    </source>
</evidence>
<dbReference type="PANTHER" id="PTHR22836:SF0">
    <property type="entry name" value="PRE-MRNA 3' END PROCESSING PROTEIN WDR33"/>
    <property type="match status" value="1"/>
</dbReference>
<sequence>MRAIQPDAGYYNDLVPPIGMLNNPMNAVTTKFVRTSTNKVKCPVFVVRWTPEGRRLVTGASSGEFTLWNGLTFNFETILQAHDSPVRAMTWSHNDMWMLTADHGGYVKYWQSNMNNVKMFQAHKEAIREASFSPTDNKFATCSDDGTVRIWDFLRCHEERILRGHGADVKCVDWHPTKGLVVSGSKDSQQPIKFWDPKTGQSLATLHAHKNTVMEVKLNLNGNWLLTASRDHLCKLFDIRNLKEELQVFRGHKKEATAVAWHPVHEGLFASGGSDGSLLFWHVGVEKEVGGMEMAHEGMIWSLAWHPLGHILCSGSNDHTSKFWTRNRPGDKMRDRYNLNLLPGMSEDGVEYDDLEPNSLAVIPGMGIPEQLKIAMEQEQMGKDDSNDIEMTIPGLDWGMEEVMQKDQKKVPQKKVPYAKPIPAQFQQAWMQNKVPLPPPPEPLNDRKEDIKLEEKKKSQAEIEQEMAALQYTNPQLLEQLKIERLAQKQAEQVQQPPPGGSLHGPQPFPGQGPMSQMPQGFQQPLPPQQMPMNMPQMGPSGPQGQFRPPGPQGQMGPQGPLHQGAGGPQGFMGPQGPSGPQGPPQGMPRPQDLHGHQGMQRHPGPHGPMGPAGPQGGAGPQGHLGPQGMPGAQAHLGPQGPPGPQGHLGPQGPPGGQGMQGPPGPRGMQGPLPHSMQGAPGSQGMQGPISQGPLMGLNPRGMQGPPGPRDNQGPNPQGMMMGHPQEMRGPHMQSGLLGHGPQEMRGLQGPPPQGTMLGPPQELRGPPGPQGQQGPPQGSMVGPQGNMQGPQGQPNPSRGPHPPQGPLPFQQQKTPLLGDGPRASFSQDGQNPGPPPLIPGLGQQGGQGRLGPHNQGPGLNKGDTRGPPNHHLGPLPDRRHEQNSGGPEHGPDRGLFRGGQDWADGRDGRGLPDRRGPHPDFHDDFDRPDDFREDFHPDKRFGHRLREFEGRGGPPLQEEKWRRGGPGPPFPPDHREFEGGSSNRGPPGAWEGRRPSDDRYPRDPEESRFRGRRDESFRRGGPSRHEGRGPRGRDGFPGPEDFGPDDAFDSPDENSRGRDPRDHGSRGRGRGAPRGARKGLLPTPDEFPRFEGGRKPESWDGNREPGPRPDHPPHEGHSPASRERSSSLQGMDMASLPPRKRLWHDGPGTSDHRDMDAPGGPPEERGKGMRPLGEAQGEATTLLEEEGAEVTGEEEVTPASHEEEDRGVEEDDRRGFDWVIPSPFGTIFKWTATLDSVTCNTTNLDS</sequence>
<dbReference type="EMBL" id="WHWB01033672">
    <property type="protein sequence ID" value="KAJ7418330.1"/>
    <property type="molecule type" value="Genomic_DNA"/>
</dbReference>
<feature type="compositionally biased region" description="Basic and acidic residues" evidence="3">
    <location>
        <begin position="992"/>
        <end position="1035"/>
    </location>
</feature>
<evidence type="ECO:0000256" key="2">
    <source>
        <dbReference type="SAM" id="Coils"/>
    </source>
</evidence>
<name>A0ABQ9DH50_9PASS</name>
<comment type="caution">
    <text evidence="4">The sequence shown here is derived from an EMBL/GenBank/DDBJ whole genome shotgun (WGS) entry which is preliminary data.</text>
</comment>
<dbReference type="CDD" id="cd00200">
    <property type="entry name" value="WD40"/>
    <property type="match status" value="1"/>
</dbReference>
<evidence type="ECO:0000256" key="1">
    <source>
        <dbReference type="PROSITE-ProRule" id="PRU00221"/>
    </source>
</evidence>
<feature type="compositionally biased region" description="Gly residues" evidence="3">
    <location>
        <begin position="614"/>
        <end position="623"/>
    </location>
</feature>
<protein>
    <submittedName>
        <fullName evidence="4">Pre-mRNA 3' end processing protein WDR33</fullName>
    </submittedName>
</protein>
<dbReference type="Pfam" id="PF00400">
    <property type="entry name" value="WD40"/>
    <property type="match status" value="6"/>
</dbReference>
<dbReference type="InterPro" id="IPR001680">
    <property type="entry name" value="WD40_rpt"/>
</dbReference>
<evidence type="ECO:0000313" key="5">
    <source>
        <dbReference type="Proteomes" id="UP001145742"/>
    </source>
</evidence>
<dbReference type="InterPro" id="IPR036322">
    <property type="entry name" value="WD40_repeat_dom_sf"/>
</dbReference>